<feature type="region of interest" description="Disordered" evidence="1">
    <location>
        <begin position="125"/>
        <end position="150"/>
    </location>
</feature>
<comment type="caution">
    <text evidence="2">The sequence shown here is derived from an EMBL/GenBank/DDBJ whole genome shotgun (WGS) entry which is preliminary data.</text>
</comment>
<evidence type="ECO:0000313" key="2">
    <source>
        <dbReference type="EMBL" id="MFC7333682.1"/>
    </source>
</evidence>
<sequence>MPELSAAGDNRSRAMTRLTLRLDFAPGSRLGPGKVRLLEEIGRHGSISAAGRALGMSYRRAWLLVDEVNRSFRDPAVATQLGGPGGGGAALTDWGRTLVGLYRDAERAATAAAADTVRALEGQLAPPVAPQVAPPDPESAAPAAPPEPGA</sequence>
<dbReference type="SUPFAM" id="SSF46785">
    <property type="entry name" value="Winged helix' DNA-binding domain"/>
    <property type="match status" value="1"/>
</dbReference>
<dbReference type="PANTHER" id="PTHR30432">
    <property type="entry name" value="TRANSCRIPTIONAL REGULATOR MODE"/>
    <property type="match status" value="1"/>
</dbReference>
<protein>
    <submittedName>
        <fullName evidence="2">Winged helix-turn-helix domain-containing protein</fullName>
    </submittedName>
</protein>
<proteinExistence type="predicted"/>
<evidence type="ECO:0000313" key="3">
    <source>
        <dbReference type="Proteomes" id="UP001596456"/>
    </source>
</evidence>
<dbReference type="EMBL" id="JBHTCM010000010">
    <property type="protein sequence ID" value="MFC7333682.1"/>
    <property type="molecule type" value="Genomic_DNA"/>
</dbReference>
<feature type="compositionally biased region" description="Pro residues" evidence="1">
    <location>
        <begin position="127"/>
        <end position="150"/>
    </location>
</feature>
<gene>
    <name evidence="2" type="ORF">ACFQPS_10950</name>
</gene>
<dbReference type="InterPro" id="IPR051815">
    <property type="entry name" value="Molybdate_resp_trans_reg"/>
</dbReference>
<dbReference type="PANTHER" id="PTHR30432:SF1">
    <property type="entry name" value="DNA-BINDING TRANSCRIPTIONAL DUAL REGULATOR MODE"/>
    <property type="match status" value="1"/>
</dbReference>
<dbReference type="RefSeq" id="WP_377358916.1">
    <property type="nucleotide sequence ID" value="NZ_JBHTCM010000010.1"/>
</dbReference>
<organism evidence="2 3">
    <name type="scientific">Rhodocista pekingensis</name>
    <dbReference type="NCBI Taxonomy" id="201185"/>
    <lineage>
        <taxon>Bacteria</taxon>
        <taxon>Pseudomonadati</taxon>
        <taxon>Pseudomonadota</taxon>
        <taxon>Alphaproteobacteria</taxon>
        <taxon>Rhodospirillales</taxon>
        <taxon>Azospirillaceae</taxon>
        <taxon>Rhodocista</taxon>
    </lineage>
</organism>
<name>A0ABW2KUE9_9PROT</name>
<dbReference type="InterPro" id="IPR036390">
    <property type="entry name" value="WH_DNA-bd_sf"/>
</dbReference>
<dbReference type="Gene3D" id="1.10.10.10">
    <property type="entry name" value="Winged helix-like DNA-binding domain superfamily/Winged helix DNA-binding domain"/>
    <property type="match status" value="1"/>
</dbReference>
<reference evidence="3" key="1">
    <citation type="journal article" date="2019" name="Int. J. Syst. Evol. Microbiol.">
        <title>The Global Catalogue of Microorganisms (GCM) 10K type strain sequencing project: providing services to taxonomists for standard genome sequencing and annotation.</title>
        <authorList>
            <consortium name="The Broad Institute Genomics Platform"/>
            <consortium name="The Broad Institute Genome Sequencing Center for Infectious Disease"/>
            <person name="Wu L."/>
            <person name="Ma J."/>
        </authorList>
    </citation>
    <scope>NUCLEOTIDE SEQUENCE [LARGE SCALE GENOMIC DNA]</scope>
    <source>
        <strain evidence="3">CGMCC 1.16275</strain>
    </source>
</reference>
<keyword evidence="3" id="KW-1185">Reference proteome</keyword>
<accession>A0ABW2KUE9</accession>
<dbReference type="Proteomes" id="UP001596456">
    <property type="component" value="Unassembled WGS sequence"/>
</dbReference>
<dbReference type="InterPro" id="IPR036388">
    <property type="entry name" value="WH-like_DNA-bd_sf"/>
</dbReference>
<evidence type="ECO:0000256" key="1">
    <source>
        <dbReference type="SAM" id="MobiDB-lite"/>
    </source>
</evidence>